<keyword evidence="8" id="KW-1133">Transmembrane helix</keyword>
<comment type="similarity">
    <text evidence="2">Belongs to the corazonin family.</text>
</comment>
<gene>
    <name evidence="9" type="ORF">ALC53_00041</name>
</gene>
<dbReference type="InterPro" id="IPR020190">
    <property type="entry name" value="Procorazonin"/>
</dbReference>
<evidence type="ECO:0000256" key="6">
    <source>
        <dbReference type="ARBA" id="ARBA00022815"/>
    </source>
</evidence>
<evidence type="ECO:0000256" key="5">
    <source>
        <dbReference type="ARBA" id="ARBA00022729"/>
    </source>
</evidence>
<dbReference type="GO" id="GO:0007218">
    <property type="term" value="P:neuropeptide signaling pathway"/>
    <property type="evidence" value="ECO:0007669"/>
    <property type="project" value="UniProtKB-KW"/>
</dbReference>
<sequence length="135" mass="15447">MMDNRHIDLRECVETEQSGYQANGLRNMATKCVFVIFVLSFVISTVLCQTFQYSRGWTNGKRSEFPNSLGISNPGDEHFTNGEFKRLKMLVYGNVDEQPLLMHCDFVDNGKLRKLGHADNYASQLREKGQNDGNY</sequence>
<dbReference type="AlphaFoldDB" id="A0A151K1H0"/>
<accession>A0A151K1H0</accession>
<dbReference type="GO" id="GO:0005576">
    <property type="term" value="C:extracellular region"/>
    <property type="evidence" value="ECO:0007669"/>
    <property type="project" value="UniProtKB-SubCell"/>
</dbReference>
<evidence type="ECO:0000256" key="2">
    <source>
        <dbReference type="ARBA" id="ARBA00009635"/>
    </source>
</evidence>
<keyword evidence="10" id="KW-1185">Reference proteome</keyword>
<comment type="subcellular location">
    <subcellularLocation>
        <location evidence="1">Secreted</location>
    </subcellularLocation>
</comment>
<keyword evidence="6" id="KW-0027">Amidation</keyword>
<organism evidence="9 10">
    <name type="scientific">Atta colombica</name>
    <dbReference type="NCBI Taxonomy" id="520822"/>
    <lineage>
        <taxon>Eukaryota</taxon>
        <taxon>Metazoa</taxon>
        <taxon>Ecdysozoa</taxon>
        <taxon>Arthropoda</taxon>
        <taxon>Hexapoda</taxon>
        <taxon>Insecta</taxon>
        <taxon>Pterygota</taxon>
        <taxon>Neoptera</taxon>
        <taxon>Endopterygota</taxon>
        <taxon>Hymenoptera</taxon>
        <taxon>Apocrita</taxon>
        <taxon>Aculeata</taxon>
        <taxon>Formicoidea</taxon>
        <taxon>Formicidae</taxon>
        <taxon>Myrmicinae</taxon>
        <taxon>Atta</taxon>
    </lineage>
</organism>
<evidence type="ECO:0000313" key="10">
    <source>
        <dbReference type="Proteomes" id="UP000078540"/>
    </source>
</evidence>
<dbReference type="GO" id="GO:0045823">
    <property type="term" value="P:positive regulation of heart contraction"/>
    <property type="evidence" value="ECO:0007669"/>
    <property type="project" value="InterPro"/>
</dbReference>
<dbReference type="Proteomes" id="UP000078540">
    <property type="component" value="Unassembled WGS sequence"/>
</dbReference>
<protein>
    <recommendedName>
        <fullName evidence="3">Pro-corazonin</fullName>
    </recommendedName>
</protein>
<evidence type="ECO:0000256" key="3">
    <source>
        <dbReference type="ARBA" id="ARBA00014144"/>
    </source>
</evidence>
<dbReference type="Pfam" id="PF17308">
    <property type="entry name" value="Corazonin"/>
    <property type="match status" value="1"/>
</dbReference>
<keyword evidence="8" id="KW-0812">Transmembrane</keyword>
<evidence type="ECO:0000256" key="7">
    <source>
        <dbReference type="ARBA" id="ARBA00023320"/>
    </source>
</evidence>
<proteinExistence type="inferred from homology"/>
<evidence type="ECO:0000313" key="9">
    <source>
        <dbReference type="EMBL" id="KYN45483.1"/>
    </source>
</evidence>
<keyword evidence="7" id="KW-0527">Neuropeptide</keyword>
<reference evidence="9 10" key="1">
    <citation type="submission" date="2015-09" db="EMBL/GenBank/DDBJ databases">
        <title>Atta colombica WGS genome.</title>
        <authorList>
            <person name="Nygaard S."/>
            <person name="Hu H."/>
            <person name="Boomsma J."/>
            <person name="Zhang G."/>
        </authorList>
    </citation>
    <scope>NUCLEOTIDE SEQUENCE [LARGE SCALE GENOMIC DNA]</scope>
    <source>
        <strain evidence="9">Treedump-2</strain>
        <tissue evidence="9">Whole body</tissue>
    </source>
</reference>
<keyword evidence="4" id="KW-0964">Secreted</keyword>
<dbReference type="EMBL" id="LKEW01001136">
    <property type="protein sequence ID" value="KYN45483.1"/>
    <property type="molecule type" value="Genomic_DNA"/>
</dbReference>
<evidence type="ECO:0000256" key="1">
    <source>
        <dbReference type="ARBA" id="ARBA00004613"/>
    </source>
</evidence>
<feature type="transmembrane region" description="Helical" evidence="8">
    <location>
        <begin position="33"/>
        <end position="53"/>
    </location>
</feature>
<name>A0A151K1H0_9HYME</name>
<keyword evidence="5" id="KW-0732">Signal</keyword>
<dbReference type="GO" id="GO:0071858">
    <property type="term" value="F:corazonin receptor binding"/>
    <property type="evidence" value="ECO:0007669"/>
    <property type="project" value="InterPro"/>
</dbReference>
<evidence type="ECO:0000256" key="4">
    <source>
        <dbReference type="ARBA" id="ARBA00022525"/>
    </source>
</evidence>
<keyword evidence="8" id="KW-0472">Membrane</keyword>
<comment type="caution">
    <text evidence="9">The sequence shown here is derived from an EMBL/GenBank/DDBJ whole genome shotgun (WGS) entry which is preliminary data.</text>
</comment>
<evidence type="ECO:0000256" key="8">
    <source>
        <dbReference type="SAM" id="Phobius"/>
    </source>
</evidence>